<evidence type="ECO:0000256" key="2">
    <source>
        <dbReference type="ARBA" id="ARBA00004245"/>
    </source>
</evidence>
<dbReference type="InterPro" id="IPR039308">
    <property type="entry name" value="GAS8"/>
</dbReference>
<dbReference type="PANTHER" id="PTHR31543:SF0">
    <property type="entry name" value="DYNEIN REGULATORY COMPLEX SUBUNIT 4"/>
    <property type="match status" value="1"/>
</dbReference>
<evidence type="ECO:0000256" key="12">
    <source>
        <dbReference type="ARBA" id="ARBA00031568"/>
    </source>
</evidence>
<dbReference type="Pfam" id="PF13851">
    <property type="entry name" value="GAS"/>
    <property type="match status" value="1"/>
</dbReference>
<evidence type="ECO:0000256" key="10">
    <source>
        <dbReference type="ARBA" id="ARBA00023212"/>
    </source>
</evidence>
<keyword evidence="17" id="KW-1185">Reference proteome</keyword>
<keyword evidence="9" id="KW-0969">Cilium</keyword>
<evidence type="ECO:0000259" key="15">
    <source>
        <dbReference type="Pfam" id="PF13851"/>
    </source>
</evidence>
<evidence type="ECO:0000256" key="7">
    <source>
        <dbReference type="ARBA" id="ARBA00022846"/>
    </source>
</evidence>
<dbReference type="GO" id="GO:0005874">
    <property type="term" value="C:microtubule"/>
    <property type="evidence" value="ECO:0007669"/>
    <property type="project" value="UniProtKB-KW"/>
</dbReference>
<feature type="compositionally biased region" description="Basic and acidic residues" evidence="14">
    <location>
        <begin position="106"/>
        <end position="116"/>
    </location>
</feature>
<dbReference type="GO" id="GO:0030317">
    <property type="term" value="P:flagellated sperm motility"/>
    <property type="evidence" value="ECO:0007669"/>
    <property type="project" value="TreeGrafter"/>
</dbReference>
<evidence type="ECO:0000256" key="8">
    <source>
        <dbReference type="ARBA" id="ARBA00023054"/>
    </source>
</evidence>
<name>A0A9N7Z787_PLEPL</name>
<evidence type="ECO:0000256" key="1">
    <source>
        <dbReference type="ARBA" id="ARBA00004230"/>
    </source>
</evidence>
<evidence type="ECO:0000313" key="16">
    <source>
        <dbReference type="EMBL" id="CAB1453825.1"/>
    </source>
</evidence>
<feature type="compositionally biased region" description="Basic residues" evidence="14">
    <location>
        <begin position="150"/>
        <end position="163"/>
    </location>
</feature>
<dbReference type="GO" id="GO:0031514">
    <property type="term" value="C:motile cilium"/>
    <property type="evidence" value="ECO:0007669"/>
    <property type="project" value="UniProtKB-SubCell"/>
</dbReference>
<evidence type="ECO:0000256" key="11">
    <source>
        <dbReference type="ARBA" id="ARBA00023273"/>
    </source>
</evidence>
<dbReference type="InterPro" id="IPR025593">
    <property type="entry name" value="GAS8_dom"/>
</dbReference>
<reference evidence="16" key="1">
    <citation type="submission" date="2020-03" db="EMBL/GenBank/DDBJ databases">
        <authorList>
            <person name="Weist P."/>
        </authorList>
    </citation>
    <scope>NUCLEOTIDE SEQUENCE</scope>
</reference>
<evidence type="ECO:0000256" key="5">
    <source>
        <dbReference type="ARBA" id="ARBA00022490"/>
    </source>
</evidence>
<evidence type="ECO:0000256" key="3">
    <source>
        <dbReference type="ARBA" id="ARBA00009859"/>
    </source>
</evidence>
<keyword evidence="8 13" id="KW-0175">Coiled coil</keyword>
<dbReference type="GO" id="GO:0005794">
    <property type="term" value="C:Golgi apparatus"/>
    <property type="evidence" value="ECO:0007669"/>
    <property type="project" value="TreeGrafter"/>
</dbReference>
<comment type="similarity">
    <text evidence="3">Belongs to the DRC4 family.</text>
</comment>
<accession>A0A9N7Z787</accession>
<comment type="subcellular location">
    <subcellularLocation>
        <location evidence="1">Cell projection</location>
        <location evidence="1">Cilium</location>
        <location evidence="1">Flagellum</location>
    </subcellularLocation>
    <subcellularLocation>
        <location evidence="2">Cytoplasm</location>
        <location evidence="2">Cytoskeleton</location>
    </subcellularLocation>
</comment>
<evidence type="ECO:0000256" key="4">
    <source>
        <dbReference type="ARBA" id="ARBA00021301"/>
    </source>
</evidence>
<dbReference type="EMBL" id="CADEAL010004187">
    <property type="protein sequence ID" value="CAB1453825.1"/>
    <property type="molecule type" value="Genomic_DNA"/>
</dbReference>
<keyword evidence="11" id="KW-0966">Cell projection</keyword>
<keyword evidence="5" id="KW-0963">Cytoplasm</keyword>
<evidence type="ECO:0000256" key="14">
    <source>
        <dbReference type="SAM" id="MobiDB-lite"/>
    </source>
</evidence>
<organism evidence="16 17">
    <name type="scientific">Pleuronectes platessa</name>
    <name type="common">European plaice</name>
    <dbReference type="NCBI Taxonomy" id="8262"/>
    <lineage>
        <taxon>Eukaryota</taxon>
        <taxon>Metazoa</taxon>
        <taxon>Chordata</taxon>
        <taxon>Craniata</taxon>
        <taxon>Vertebrata</taxon>
        <taxon>Euteleostomi</taxon>
        <taxon>Actinopterygii</taxon>
        <taxon>Neopterygii</taxon>
        <taxon>Teleostei</taxon>
        <taxon>Neoteleostei</taxon>
        <taxon>Acanthomorphata</taxon>
        <taxon>Carangaria</taxon>
        <taxon>Pleuronectiformes</taxon>
        <taxon>Pleuronectoidei</taxon>
        <taxon>Pleuronectidae</taxon>
        <taxon>Pleuronectes</taxon>
    </lineage>
</organism>
<dbReference type="AlphaFoldDB" id="A0A9N7Z787"/>
<dbReference type="GO" id="GO:0008017">
    <property type="term" value="F:microtubule binding"/>
    <property type="evidence" value="ECO:0007669"/>
    <property type="project" value="InterPro"/>
</dbReference>
<comment type="caution">
    <text evidence="16">The sequence shown here is derived from an EMBL/GenBank/DDBJ whole genome shotgun (WGS) entry which is preliminary data.</text>
</comment>
<evidence type="ECO:0000256" key="13">
    <source>
        <dbReference type="SAM" id="Coils"/>
    </source>
</evidence>
<sequence>MSRFKLTSEKRERETYWYTRNEYQGLQKEIRHLKDLLNNERDNAQYERGRRVQACNDLLETQQQLEKEKSLNEQLINRKGRSRSPLYKQRMMHRDSRTTSSMEVVSEPKAEKERYKIPRLGRKRQTSSQALIPTGKQQHLTSSDMEAPKSKKPGKKNPGKKKSSAVVVSRSTEMTKEQMEELIVHLGEELKRVREEKRIFKLESEKNQSVWETCRRHMEKVKDVLRQRHREREEFQQRHRVEISVYKEKLMHVLSEQHNTISELKMDTAASASLIQNQHTESELALRSETMQADAREKALRNKKFIEELKLKHQVELLEMTDNYDRRNRELEVKFNEKMEATIQVEERKRKSEVNELDDRMAARFIELTEDHGRALKVAQGYYSSIQNKVLADEKELKEEGAEALKQLTRVDKNLSVAQRENKHLRESLHEAQQELPELRAQLQEYNKTKAKMVKSGARAKVTEKELWDLNIEHELLRQALEKVQDECDELQRKQKEIKLALQQKRGLEHLRLEMRLAALTEKVETTEGQLRAALSTAAAKDTDKSSAANMLRETLESKQKTIAALEEELALRHKEYEQLLQTSTGRLRALGVPLHDFPFRPAKQTPNRQ</sequence>
<keyword evidence="7" id="KW-0282">Flagellum</keyword>
<gene>
    <name evidence="16" type="ORF">PLEPLA_LOCUS41585</name>
</gene>
<feature type="domain" description="Growth arrest-specific protein 8" evidence="15">
    <location>
        <begin position="367"/>
        <end position="566"/>
    </location>
</feature>
<keyword evidence="10" id="KW-0206">Cytoskeleton</keyword>
<keyword evidence="6" id="KW-0493">Microtubule</keyword>
<dbReference type="PANTHER" id="PTHR31543">
    <property type="entry name" value="DYNEIN REGULATORY COMPLEX SUBUNIT 4"/>
    <property type="match status" value="1"/>
</dbReference>
<protein>
    <recommendedName>
        <fullName evidence="4">Dynein regulatory complex subunit 4</fullName>
    </recommendedName>
    <alternativeName>
        <fullName evidence="12">Growth arrest-specific protein 8</fullName>
    </alternativeName>
</protein>
<evidence type="ECO:0000313" key="17">
    <source>
        <dbReference type="Proteomes" id="UP001153269"/>
    </source>
</evidence>
<dbReference type="GO" id="GO:0031267">
    <property type="term" value="F:small GTPase binding"/>
    <property type="evidence" value="ECO:0007669"/>
    <property type="project" value="InterPro"/>
</dbReference>
<feature type="coiled-coil region" evidence="13">
    <location>
        <begin position="408"/>
        <end position="583"/>
    </location>
</feature>
<feature type="region of interest" description="Disordered" evidence="14">
    <location>
        <begin position="77"/>
        <end position="173"/>
    </location>
</feature>
<evidence type="ECO:0000256" key="9">
    <source>
        <dbReference type="ARBA" id="ARBA00023069"/>
    </source>
</evidence>
<proteinExistence type="inferred from homology"/>
<evidence type="ECO:0000256" key="6">
    <source>
        <dbReference type="ARBA" id="ARBA00022701"/>
    </source>
</evidence>
<feature type="compositionally biased region" description="Polar residues" evidence="14">
    <location>
        <begin position="126"/>
        <end position="144"/>
    </location>
</feature>
<dbReference type="Proteomes" id="UP001153269">
    <property type="component" value="Unassembled WGS sequence"/>
</dbReference>